<dbReference type="GO" id="GO:0071972">
    <property type="term" value="F:peptidoglycan L,D-transpeptidase activity"/>
    <property type="evidence" value="ECO:0007669"/>
    <property type="project" value="TreeGrafter"/>
</dbReference>
<dbReference type="RefSeq" id="WP_138176412.1">
    <property type="nucleotide sequence ID" value="NZ_BAAAGL010000014.1"/>
</dbReference>
<dbReference type="SUPFAM" id="SSF56601">
    <property type="entry name" value="beta-lactamase/transpeptidase-like"/>
    <property type="match status" value="1"/>
</dbReference>
<evidence type="ECO:0000259" key="2">
    <source>
        <dbReference type="Pfam" id="PF21922"/>
    </source>
</evidence>
<dbReference type="GO" id="GO:0005886">
    <property type="term" value="C:plasma membrane"/>
    <property type="evidence" value="ECO:0007669"/>
    <property type="project" value="TreeGrafter"/>
</dbReference>
<dbReference type="InterPro" id="IPR012338">
    <property type="entry name" value="Beta-lactam/transpept-like"/>
</dbReference>
<proteinExistence type="predicted"/>
<dbReference type="InterPro" id="IPR050515">
    <property type="entry name" value="Beta-lactam/transpept"/>
</dbReference>
<evidence type="ECO:0000313" key="3">
    <source>
        <dbReference type="EMBL" id="QCY45820.1"/>
    </source>
</evidence>
<dbReference type="AlphaFoldDB" id="A0A5B7WRJ6"/>
<gene>
    <name evidence="3" type="primary">pbpA</name>
    <name evidence="3" type="ORF">GcLGCM259_0026</name>
</gene>
<name>A0A5B7WRJ6_9MICC</name>
<dbReference type="Pfam" id="PF21922">
    <property type="entry name" value="PBP_dimer_2"/>
    <property type="match status" value="1"/>
</dbReference>
<dbReference type="PANTHER" id="PTHR30627">
    <property type="entry name" value="PEPTIDOGLYCAN D,D-TRANSPEPTIDASE"/>
    <property type="match status" value="1"/>
</dbReference>
<reference evidence="3 4" key="1">
    <citation type="submission" date="2018-12" db="EMBL/GenBank/DDBJ databases">
        <title>Complete Genome Sequence of Glutamicibacter creatinolyticus strain LGCM259,isolated from an abscess of a 12-year-old mare in Italy.</title>
        <authorList>
            <person name="Santos R.G."/>
            <person name="Silva A.L."/>
            <person name="Seyffert N."/>
            <person name="Castro T.L.P."/>
            <person name="Attili A.R."/>
            <person name="Rifici C."/>
            <person name="Mazzullo G."/>
            <person name="Brenig B."/>
            <person name="Venanzi F."/>
            <person name="Azevedo V."/>
        </authorList>
    </citation>
    <scope>NUCLEOTIDE SEQUENCE [LARGE SCALE GENOMIC DNA]</scope>
    <source>
        <strain evidence="3 4">LGCM 259</strain>
    </source>
</reference>
<dbReference type="Gene3D" id="3.40.710.10">
    <property type="entry name" value="DD-peptidase/beta-lactamase superfamily"/>
    <property type="match status" value="1"/>
</dbReference>
<evidence type="ECO:0000259" key="1">
    <source>
        <dbReference type="Pfam" id="PF00905"/>
    </source>
</evidence>
<dbReference type="InterPro" id="IPR054120">
    <property type="entry name" value="PBPA_dimer"/>
</dbReference>
<dbReference type="GO" id="GO:0071555">
    <property type="term" value="P:cell wall organization"/>
    <property type="evidence" value="ECO:0007669"/>
    <property type="project" value="TreeGrafter"/>
</dbReference>
<organism evidence="3 4">
    <name type="scientific">Glutamicibacter creatinolyticus</name>
    <dbReference type="NCBI Taxonomy" id="162496"/>
    <lineage>
        <taxon>Bacteria</taxon>
        <taxon>Bacillati</taxon>
        <taxon>Actinomycetota</taxon>
        <taxon>Actinomycetes</taxon>
        <taxon>Micrococcales</taxon>
        <taxon>Micrococcaceae</taxon>
        <taxon>Glutamicibacter</taxon>
    </lineage>
</organism>
<sequence length="483" mass="52833">MNQAIRRVWVALMVMFLVCFGALSYIQFFAADQLAGNALNKRELYREFDMPRGAILVDGKPIAESVPTEDGQFTYQRVYNDPEVYAHLTGFYSLANMSTHLESELNDWLTGKSSDLLFDRLSALFTGKTTEGASVELTIDDELQHKAFNMLPDGLRGTIIVTDVKTGDVLAMASKPSYNPNKLSVHSTKAASENLKKLTGVKGLSPYVNPALGNRFSPGSTFKILDLVTGLESGKYDMDTPVPNPQQVNIQGAKISNFAEGICANRTQADLRFITAQSCNTPFAQMSEKLGSAPFEDVAERFGFNQQLNIPLKVTESQFKPNMSAGELAQSVIGQRDVQATPLQMNMVAMGIANDGVIMQPNLVKKVIAPDLRVLEETKPKEFSTATTKEVANKVAELMKGPVQSGTAMRANVPGVDLRVKTGTADVPDDQPGRTVNSWVTGFAPGDDPEVAITVAFERIDYDKNHRLAVSLMKQMTEAVFNQ</sequence>
<dbReference type="GO" id="GO:0008658">
    <property type="term" value="F:penicillin binding"/>
    <property type="evidence" value="ECO:0007669"/>
    <property type="project" value="InterPro"/>
</dbReference>
<keyword evidence="4" id="KW-1185">Reference proteome</keyword>
<accession>A0A5B7WRJ6</accession>
<dbReference type="PANTHER" id="PTHR30627:SF24">
    <property type="entry name" value="PENICILLIN-BINDING PROTEIN 4B"/>
    <property type="match status" value="1"/>
</dbReference>
<feature type="domain" description="Penicillin binding protein A dimerisation" evidence="2">
    <location>
        <begin position="52"/>
        <end position="135"/>
    </location>
</feature>
<dbReference type="Gene3D" id="3.90.1310.10">
    <property type="entry name" value="Penicillin-binding protein 2a (Domain 2)"/>
    <property type="match status" value="1"/>
</dbReference>
<dbReference type="KEGG" id="gcr:GcLGCM259_0026"/>
<protein>
    <submittedName>
        <fullName evidence="3">Penicillin-binding protein A</fullName>
    </submittedName>
</protein>
<dbReference type="Proteomes" id="UP000307000">
    <property type="component" value="Chromosome"/>
</dbReference>
<dbReference type="InterPro" id="IPR001460">
    <property type="entry name" value="PCN-bd_Tpept"/>
</dbReference>
<dbReference type="EMBL" id="CP034412">
    <property type="protein sequence ID" value="QCY45820.1"/>
    <property type="molecule type" value="Genomic_DNA"/>
</dbReference>
<feature type="domain" description="Penicillin-binding protein transpeptidase" evidence="1">
    <location>
        <begin position="157"/>
        <end position="461"/>
    </location>
</feature>
<evidence type="ECO:0000313" key="4">
    <source>
        <dbReference type="Proteomes" id="UP000307000"/>
    </source>
</evidence>
<dbReference type="Pfam" id="PF00905">
    <property type="entry name" value="Transpeptidase"/>
    <property type="match status" value="1"/>
</dbReference>